<proteinExistence type="predicted"/>
<accession>A0A5J4U3W5</accession>
<protein>
    <submittedName>
        <fullName evidence="1">Uncharacterized protein</fullName>
    </submittedName>
</protein>
<organism evidence="1 2">
    <name type="scientific">Streblomastix strix</name>
    <dbReference type="NCBI Taxonomy" id="222440"/>
    <lineage>
        <taxon>Eukaryota</taxon>
        <taxon>Metamonada</taxon>
        <taxon>Preaxostyla</taxon>
        <taxon>Oxymonadida</taxon>
        <taxon>Streblomastigidae</taxon>
        <taxon>Streblomastix</taxon>
    </lineage>
</organism>
<dbReference type="AlphaFoldDB" id="A0A5J4U3W5"/>
<evidence type="ECO:0000313" key="2">
    <source>
        <dbReference type="Proteomes" id="UP000324800"/>
    </source>
</evidence>
<sequence>MLVITISTASGSGEEQDGEIFQGLYCISKFLKYLHQGNYSFPPQPLLVRRSDEQIEEEGGNEEIESQIINEGNFFGCNIKDEANEAKGWILNYFIDQGNQRPDCHPIDSTAWEMEQGITSQS</sequence>
<name>A0A5J4U3W5_9EUKA</name>
<reference evidence="1 2" key="1">
    <citation type="submission" date="2019-03" db="EMBL/GenBank/DDBJ databases">
        <title>Single cell metagenomics reveals metabolic interactions within the superorganism composed of flagellate Streblomastix strix and complex community of Bacteroidetes bacteria on its surface.</title>
        <authorList>
            <person name="Treitli S.C."/>
            <person name="Kolisko M."/>
            <person name="Husnik F."/>
            <person name="Keeling P."/>
            <person name="Hampl V."/>
        </authorList>
    </citation>
    <scope>NUCLEOTIDE SEQUENCE [LARGE SCALE GENOMIC DNA]</scope>
    <source>
        <strain evidence="1">ST1C</strain>
    </source>
</reference>
<feature type="non-terminal residue" evidence="1">
    <location>
        <position position="122"/>
    </location>
</feature>
<evidence type="ECO:0000313" key="1">
    <source>
        <dbReference type="EMBL" id="KAA6364820.1"/>
    </source>
</evidence>
<dbReference type="EMBL" id="SNRW01021190">
    <property type="protein sequence ID" value="KAA6364820.1"/>
    <property type="molecule type" value="Genomic_DNA"/>
</dbReference>
<comment type="caution">
    <text evidence="1">The sequence shown here is derived from an EMBL/GenBank/DDBJ whole genome shotgun (WGS) entry which is preliminary data.</text>
</comment>
<dbReference type="Proteomes" id="UP000324800">
    <property type="component" value="Unassembled WGS sequence"/>
</dbReference>
<gene>
    <name evidence="1" type="ORF">EZS28_039653</name>
</gene>